<evidence type="ECO:0000313" key="10">
    <source>
        <dbReference type="Proteomes" id="UP000009284"/>
    </source>
</evidence>
<dbReference type="InterPro" id="IPR001537">
    <property type="entry name" value="SpoU_MeTrfase"/>
</dbReference>
<comment type="subunit">
    <text evidence="6">Homodimer.</text>
</comment>
<sequence>MFNIVLVSPEMPANVGNIIRLCANTGCNLHIIRPFLFHLDDKHLKRAGLDYHEYANIKIHDTLEDAFEAIGVKEDRRFAISTKGKKYLTDIEFRECDIFIFGRESAGLKEREWDLIGLEQAVRIPMQANSRSLNIANAVSVTVYEAWRQLGFKNSV</sequence>
<feature type="binding site" evidence="6 7">
    <location>
        <position position="80"/>
    </location>
    <ligand>
        <name>S-adenosyl-L-methionine</name>
        <dbReference type="ChEBI" id="CHEBI:59789"/>
    </ligand>
</feature>
<gene>
    <name evidence="6" type="primary">trmL</name>
    <name evidence="9" type="ordered locus">TASI_0078</name>
</gene>
<protein>
    <recommendedName>
        <fullName evidence="6">tRNA (cytidine(34)-2'-O)-methyltransferase</fullName>
        <ecNumber evidence="6">2.1.1.207</ecNumber>
    </recommendedName>
    <alternativeName>
        <fullName evidence="6">tRNA (cytidine/uridine-2'-O-)-methyltransferase TrmL</fullName>
    </alternativeName>
</protein>
<accession>G4QD52</accession>
<dbReference type="Proteomes" id="UP000009284">
    <property type="component" value="Chromosome"/>
</dbReference>
<comment type="catalytic activity">
    <reaction evidence="6">
        <text>5-carboxymethylaminomethyluridine(34) in tRNA(Leu) + S-adenosyl-L-methionine = 5-carboxymethylaminomethyl-2'-O-methyluridine(34) in tRNA(Leu) + S-adenosyl-L-homocysteine + H(+)</text>
        <dbReference type="Rhea" id="RHEA:43088"/>
        <dbReference type="Rhea" id="RHEA-COMP:10333"/>
        <dbReference type="Rhea" id="RHEA-COMP:10334"/>
        <dbReference type="ChEBI" id="CHEBI:15378"/>
        <dbReference type="ChEBI" id="CHEBI:57856"/>
        <dbReference type="ChEBI" id="CHEBI:59789"/>
        <dbReference type="ChEBI" id="CHEBI:74508"/>
        <dbReference type="ChEBI" id="CHEBI:74511"/>
        <dbReference type="EC" id="2.1.1.207"/>
    </reaction>
</comment>
<dbReference type="InterPro" id="IPR029028">
    <property type="entry name" value="Alpha/beta_knot_MTases"/>
</dbReference>
<dbReference type="AlphaFoldDB" id="G4QD52"/>
<dbReference type="GO" id="GO:0005737">
    <property type="term" value="C:cytoplasm"/>
    <property type="evidence" value="ECO:0007669"/>
    <property type="project" value="UniProtKB-SubCell"/>
</dbReference>
<dbReference type="InterPro" id="IPR029026">
    <property type="entry name" value="tRNA_m1G_MTases_N"/>
</dbReference>
<keyword evidence="4 6" id="KW-0949">S-adenosyl-L-methionine</keyword>
<evidence type="ECO:0000256" key="4">
    <source>
        <dbReference type="ARBA" id="ARBA00022691"/>
    </source>
</evidence>
<evidence type="ECO:0000256" key="3">
    <source>
        <dbReference type="ARBA" id="ARBA00022679"/>
    </source>
</evidence>
<comment type="similarity">
    <text evidence="6">Belongs to the class IV-like SAM-binding methyltransferase superfamily. RNA methyltransferase TrmH family. TrmL subfamily.</text>
</comment>
<dbReference type="EMBL" id="CP003059">
    <property type="protein sequence ID" value="AEP35869.1"/>
    <property type="molecule type" value="Genomic_DNA"/>
</dbReference>
<dbReference type="eggNOG" id="COG0219">
    <property type="taxonomic scope" value="Bacteria"/>
</dbReference>
<proteinExistence type="inferred from homology"/>
<reference evidence="9 10" key="2">
    <citation type="journal article" date="2012" name="PLoS ONE">
        <title>Genomic characterization of the taylorella genus.</title>
        <authorList>
            <person name="Hebert L."/>
            <person name="Moumen B."/>
            <person name="Pons N."/>
            <person name="Duquesne F."/>
            <person name="Breuil M.F."/>
            <person name="Goux D."/>
            <person name="Batto J.M."/>
            <person name="Laugier C."/>
            <person name="Renault P."/>
            <person name="Petry S."/>
        </authorList>
    </citation>
    <scope>NUCLEOTIDE SEQUENCE [LARGE SCALE GENOMIC DNA]</scope>
    <source>
        <strain evidence="9 10">MCE3</strain>
    </source>
</reference>
<keyword evidence="10" id="KW-1185">Reference proteome</keyword>
<evidence type="ECO:0000256" key="5">
    <source>
        <dbReference type="ARBA" id="ARBA00022694"/>
    </source>
</evidence>
<dbReference type="HOGENOM" id="CLU_110125_1_0_4"/>
<dbReference type="Pfam" id="PF00588">
    <property type="entry name" value="SpoU_methylase"/>
    <property type="match status" value="1"/>
</dbReference>
<dbReference type="RefSeq" id="WP_014110768.1">
    <property type="nucleotide sequence ID" value="NC_016043.1"/>
</dbReference>
<comment type="catalytic activity">
    <reaction evidence="6">
        <text>cytidine(34) in tRNA + S-adenosyl-L-methionine = 2'-O-methylcytidine(34) in tRNA + S-adenosyl-L-homocysteine + H(+)</text>
        <dbReference type="Rhea" id="RHEA:43084"/>
        <dbReference type="Rhea" id="RHEA-COMP:10331"/>
        <dbReference type="Rhea" id="RHEA-COMP:10332"/>
        <dbReference type="ChEBI" id="CHEBI:15378"/>
        <dbReference type="ChEBI" id="CHEBI:57856"/>
        <dbReference type="ChEBI" id="CHEBI:59789"/>
        <dbReference type="ChEBI" id="CHEBI:74495"/>
        <dbReference type="ChEBI" id="CHEBI:82748"/>
        <dbReference type="EC" id="2.1.1.207"/>
    </reaction>
</comment>
<keyword evidence="3 6" id="KW-0808">Transferase</keyword>
<dbReference type="PANTHER" id="PTHR42971:SF1">
    <property type="entry name" value="TRNA (CYTIDINE(34)-2'-O)-METHYLTRANSFERASE"/>
    <property type="match status" value="1"/>
</dbReference>
<dbReference type="EC" id="2.1.1.207" evidence="6"/>
<dbReference type="KEGG" id="tas:TASI_0078"/>
<dbReference type="GO" id="GO:0141098">
    <property type="term" value="F:tRNA (cytidine(34)-2'-O)-methyltransferase activity"/>
    <property type="evidence" value="ECO:0007669"/>
    <property type="project" value="RHEA"/>
</dbReference>
<feature type="binding site" evidence="6 7">
    <location>
        <position position="102"/>
    </location>
    <ligand>
        <name>S-adenosyl-L-methionine</name>
        <dbReference type="ChEBI" id="CHEBI:59789"/>
    </ligand>
</feature>
<dbReference type="FunFam" id="3.40.1280.10:FF:000002">
    <property type="entry name" value="Peptidylprolyl isomerase"/>
    <property type="match status" value="1"/>
</dbReference>
<keyword evidence="2 6" id="KW-0489">Methyltransferase</keyword>
<dbReference type="Gene3D" id="3.40.1280.10">
    <property type="match status" value="1"/>
</dbReference>
<feature type="domain" description="tRNA/rRNA methyltransferase SpoU type" evidence="8">
    <location>
        <begin position="2"/>
        <end position="144"/>
    </location>
</feature>
<dbReference type="GO" id="GO:0141102">
    <property type="term" value="F:tRNA (5-carboxymethylaminomethyluridine(34)-2'-O)-methyltransferase activity"/>
    <property type="evidence" value="ECO:0007669"/>
    <property type="project" value="RHEA"/>
</dbReference>
<dbReference type="PANTHER" id="PTHR42971">
    <property type="entry name" value="TRNA (CYTIDINE(34)-2'-O)-METHYLTRANSFERASE"/>
    <property type="match status" value="1"/>
</dbReference>
<dbReference type="OrthoDB" id="9789043at2"/>
<reference key="1">
    <citation type="submission" date="2011-09" db="EMBL/GenBank/DDBJ databases">
        <title>Genomic characterization of the Taylorella genus.</title>
        <authorList>
            <person name="Hebert L."/>
            <person name="Moumen B."/>
            <person name="Pons N."/>
            <person name="Duquesne F."/>
            <person name="Breuil M.-F."/>
            <person name="Goux D."/>
            <person name="Batto J.-M."/>
            <person name="Renault P."/>
            <person name="Laugier C."/>
            <person name="Petry S."/>
        </authorList>
    </citation>
    <scope>NUCLEOTIDE SEQUENCE</scope>
    <source>
        <strain>MCE3</strain>
    </source>
</reference>
<evidence type="ECO:0000313" key="9">
    <source>
        <dbReference type="EMBL" id="AEP35869.1"/>
    </source>
</evidence>
<keyword evidence="5 6" id="KW-0819">tRNA processing</keyword>
<dbReference type="InterPro" id="IPR016914">
    <property type="entry name" value="TrmL"/>
</dbReference>
<comment type="function">
    <text evidence="6">Methylates the ribose at the nucleotide 34 wobble position in the two leucyl isoacceptors tRNA(Leu)(CmAA) and tRNA(Leu)(cmnm5UmAA). Catalyzes the methyl transfer from S-adenosyl-L-methionine to the 2'-OH of the wobble nucleotide.</text>
</comment>
<dbReference type="GO" id="GO:0002130">
    <property type="term" value="P:wobble position ribose methylation"/>
    <property type="evidence" value="ECO:0007669"/>
    <property type="project" value="TreeGrafter"/>
</dbReference>
<evidence type="ECO:0000256" key="1">
    <source>
        <dbReference type="ARBA" id="ARBA00022490"/>
    </source>
</evidence>
<dbReference type="GO" id="GO:0003723">
    <property type="term" value="F:RNA binding"/>
    <property type="evidence" value="ECO:0007669"/>
    <property type="project" value="InterPro"/>
</dbReference>
<feature type="binding site" evidence="6 7">
    <location>
        <position position="124"/>
    </location>
    <ligand>
        <name>S-adenosyl-L-methionine</name>
        <dbReference type="ChEBI" id="CHEBI:59789"/>
    </ligand>
</feature>
<evidence type="ECO:0000256" key="6">
    <source>
        <dbReference type="HAMAP-Rule" id="MF_01885"/>
    </source>
</evidence>
<dbReference type="PIRSF" id="PIRSF029256">
    <property type="entry name" value="SpoU_TrmH_prd"/>
    <property type="match status" value="1"/>
</dbReference>
<dbReference type="CDD" id="cd18094">
    <property type="entry name" value="SpoU-like_TrmL"/>
    <property type="match status" value="1"/>
</dbReference>
<dbReference type="SUPFAM" id="SSF75217">
    <property type="entry name" value="alpha/beta knot"/>
    <property type="match status" value="1"/>
</dbReference>
<evidence type="ECO:0000259" key="8">
    <source>
        <dbReference type="Pfam" id="PF00588"/>
    </source>
</evidence>
<evidence type="ECO:0000256" key="2">
    <source>
        <dbReference type="ARBA" id="ARBA00022603"/>
    </source>
</evidence>
<name>G4QD52_TAYAM</name>
<dbReference type="STRING" id="1008459.TASI_0078"/>
<comment type="subcellular location">
    <subcellularLocation>
        <location evidence="6">Cytoplasm</location>
    </subcellularLocation>
</comment>
<evidence type="ECO:0000256" key="7">
    <source>
        <dbReference type="PIRSR" id="PIRSR029256-1"/>
    </source>
</evidence>
<organism evidence="9 10">
    <name type="scientific">Taylorella asinigenitalis (strain MCE3)</name>
    <dbReference type="NCBI Taxonomy" id="1008459"/>
    <lineage>
        <taxon>Bacteria</taxon>
        <taxon>Pseudomonadati</taxon>
        <taxon>Pseudomonadota</taxon>
        <taxon>Betaproteobacteria</taxon>
        <taxon>Burkholderiales</taxon>
        <taxon>Alcaligenaceae</taxon>
        <taxon>Taylorella</taxon>
    </lineage>
</organism>
<feature type="binding site" evidence="6 7">
    <location>
        <position position="132"/>
    </location>
    <ligand>
        <name>S-adenosyl-L-methionine</name>
        <dbReference type="ChEBI" id="CHEBI:59789"/>
    </ligand>
</feature>
<dbReference type="GO" id="GO:0042802">
    <property type="term" value="F:identical protein binding"/>
    <property type="evidence" value="ECO:0007669"/>
    <property type="project" value="UniProtKB-ARBA"/>
</dbReference>
<keyword evidence="1 6" id="KW-0963">Cytoplasm</keyword>
<dbReference type="HAMAP" id="MF_01885">
    <property type="entry name" value="tRNA_methyltr_TrmL"/>
    <property type="match status" value="1"/>
</dbReference>